<evidence type="ECO:0000313" key="2">
    <source>
        <dbReference type="EMBL" id="KAB7507461.1"/>
    </source>
</evidence>
<name>A0A5N5TMY1_9CRUS</name>
<feature type="compositionally biased region" description="Polar residues" evidence="1">
    <location>
        <begin position="1"/>
        <end position="14"/>
    </location>
</feature>
<protein>
    <submittedName>
        <fullName evidence="2">Uncharacterized protein</fullName>
    </submittedName>
</protein>
<feature type="compositionally biased region" description="Polar residues" evidence="1">
    <location>
        <begin position="23"/>
        <end position="47"/>
    </location>
</feature>
<reference evidence="2 3" key="1">
    <citation type="journal article" date="2019" name="PLoS Biol.">
        <title>Sex chromosomes control vertical transmission of feminizing Wolbachia symbionts in an isopod.</title>
        <authorList>
            <person name="Becking T."/>
            <person name="Chebbi M.A."/>
            <person name="Giraud I."/>
            <person name="Moumen B."/>
            <person name="Laverre T."/>
            <person name="Caubet Y."/>
            <person name="Peccoud J."/>
            <person name="Gilbert C."/>
            <person name="Cordaux R."/>
        </authorList>
    </citation>
    <scope>NUCLEOTIDE SEQUENCE [LARGE SCALE GENOMIC DNA]</scope>
    <source>
        <strain evidence="2">ANa2</strain>
        <tissue evidence="2">Whole body excluding digestive tract and cuticle</tissue>
    </source>
</reference>
<proteinExistence type="predicted"/>
<dbReference type="EMBL" id="SEYY01000330">
    <property type="protein sequence ID" value="KAB7507461.1"/>
    <property type="molecule type" value="Genomic_DNA"/>
</dbReference>
<evidence type="ECO:0000256" key="1">
    <source>
        <dbReference type="SAM" id="MobiDB-lite"/>
    </source>
</evidence>
<organism evidence="2 3">
    <name type="scientific">Armadillidium nasatum</name>
    <dbReference type="NCBI Taxonomy" id="96803"/>
    <lineage>
        <taxon>Eukaryota</taxon>
        <taxon>Metazoa</taxon>
        <taxon>Ecdysozoa</taxon>
        <taxon>Arthropoda</taxon>
        <taxon>Crustacea</taxon>
        <taxon>Multicrustacea</taxon>
        <taxon>Malacostraca</taxon>
        <taxon>Eumalacostraca</taxon>
        <taxon>Peracarida</taxon>
        <taxon>Isopoda</taxon>
        <taxon>Oniscidea</taxon>
        <taxon>Crinocheta</taxon>
        <taxon>Armadillidiidae</taxon>
        <taxon>Armadillidium</taxon>
    </lineage>
</organism>
<dbReference type="OrthoDB" id="10400896at2759"/>
<accession>A0A5N5TMY1</accession>
<gene>
    <name evidence="2" type="ORF">Anas_02100</name>
</gene>
<comment type="caution">
    <text evidence="2">The sequence shown here is derived from an EMBL/GenBank/DDBJ whole genome shotgun (WGS) entry which is preliminary data.</text>
</comment>
<sequence length="60" mass="6682">MCISDNPPSYSEATTAEEPPPSYQTLSKDPFWVQSNNTFLQSSSPSLTEDENINLDKTDL</sequence>
<dbReference type="AlphaFoldDB" id="A0A5N5TMY1"/>
<feature type="region of interest" description="Disordered" evidence="1">
    <location>
        <begin position="1"/>
        <end position="60"/>
    </location>
</feature>
<dbReference type="Proteomes" id="UP000326759">
    <property type="component" value="Unassembled WGS sequence"/>
</dbReference>
<evidence type="ECO:0000313" key="3">
    <source>
        <dbReference type="Proteomes" id="UP000326759"/>
    </source>
</evidence>
<keyword evidence="3" id="KW-1185">Reference proteome</keyword>